<gene>
    <name evidence="6 8" type="primary">ruvA</name>
    <name evidence="8" type="ORF">Pmgp_03610</name>
</gene>
<evidence type="ECO:0000256" key="3">
    <source>
        <dbReference type="ARBA" id="ARBA00023125"/>
    </source>
</evidence>
<evidence type="ECO:0000256" key="4">
    <source>
        <dbReference type="ARBA" id="ARBA00023172"/>
    </source>
</evidence>
<dbReference type="Proteomes" id="UP000297597">
    <property type="component" value="Unassembled WGS sequence"/>
</dbReference>
<dbReference type="SUPFAM" id="SSF47781">
    <property type="entry name" value="RuvA domain 2-like"/>
    <property type="match status" value="1"/>
</dbReference>
<evidence type="ECO:0000259" key="7">
    <source>
        <dbReference type="SMART" id="SM00278"/>
    </source>
</evidence>
<dbReference type="InterPro" id="IPR036267">
    <property type="entry name" value="RuvA_C_sf"/>
</dbReference>
<organism evidence="8 9">
    <name type="scientific">Pelotomaculum propionicicum</name>
    <dbReference type="NCBI Taxonomy" id="258475"/>
    <lineage>
        <taxon>Bacteria</taxon>
        <taxon>Bacillati</taxon>
        <taxon>Bacillota</taxon>
        <taxon>Clostridia</taxon>
        <taxon>Eubacteriales</taxon>
        <taxon>Desulfotomaculaceae</taxon>
        <taxon>Pelotomaculum</taxon>
    </lineage>
</organism>
<dbReference type="GO" id="GO:0005524">
    <property type="term" value="F:ATP binding"/>
    <property type="evidence" value="ECO:0007669"/>
    <property type="project" value="InterPro"/>
</dbReference>
<dbReference type="SMART" id="SM00278">
    <property type="entry name" value="HhH1"/>
    <property type="match status" value="2"/>
</dbReference>
<dbReference type="RefSeq" id="WP_192903016.1">
    <property type="nucleotide sequence ID" value="NZ_QFFZ01000075.1"/>
</dbReference>
<keyword evidence="8" id="KW-0347">Helicase</keyword>
<feature type="region of interest" description="Domain III" evidence="6">
    <location>
        <begin position="151"/>
        <end position="197"/>
    </location>
</feature>
<feature type="domain" description="Helix-hairpin-helix DNA-binding motif class 1" evidence="7">
    <location>
        <begin position="73"/>
        <end position="92"/>
    </location>
</feature>
<evidence type="ECO:0000313" key="8">
    <source>
        <dbReference type="EMBL" id="TEB08808.1"/>
    </source>
</evidence>
<feature type="region of interest" description="Domain I" evidence="6">
    <location>
        <begin position="1"/>
        <end position="64"/>
    </location>
</feature>
<keyword evidence="8" id="KW-0547">Nucleotide-binding</keyword>
<evidence type="ECO:0000313" key="9">
    <source>
        <dbReference type="Proteomes" id="UP000297597"/>
    </source>
</evidence>
<keyword evidence="2 6" id="KW-0227">DNA damage</keyword>
<comment type="subcellular location">
    <subcellularLocation>
        <location evidence="6">Cytoplasm</location>
    </subcellularLocation>
</comment>
<dbReference type="Gene3D" id="1.10.8.10">
    <property type="entry name" value="DNA helicase RuvA subunit, C-terminal domain"/>
    <property type="match status" value="1"/>
</dbReference>
<keyword evidence="1 6" id="KW-0963">Cytoplasm</keyword>
<evidence type="ECO:0000256" key="6">
    <source>
        <dbReference type="HAMAP-Rule" id="MF_00031"/>
    </source>
</evidence>
<comment type="domain">
    <text evidence="6">Has three domains with a flexible linker between the domains II and III and assumes an 'L' shape. Domain III is highly mobile and contacts RuvB.</text>
</comment>
<dbReference type="Pfam" id="PF14520">
    <property type="entry name" value="HHH_5"/>
    <property type="match status" value="1"/>
</dbReference>
<evidence type="ECO:0000256" key="1">
    <source>
        <dbReference type="ARBA" id="ARBA00022490"/>
    </source>
</evidence>
<dbReference type="InterPro" id="IPR010994">
    <property type="entry name" value="RuvA_2-like"/>
</dbReference>
<dbReference type="EMBL" id="QFFZ01000075">
    <property type="protein sequence ID" value="TEB08808.1"/>
    <property type="molecule type" value="Genomic_DNA"/>
</dbReference>
<keyword evidence="8" id="KW-0378">Hydrolase</keyword>
<dbReference type="InterPro" id="IPR000085">
    <property type="entry name" value="RuvA"/>
</dbReference>
<keyword evidence="3 6" id="KW-0238">DNA-binding</keyword>
<dbReference type="AlphaFoldDB" id="A0A4Y7RIH5"/>
<dbReference type="GO" id="GO:0006310">
    <property type="term" value="P:DNA recombination"/>
    <property type="evidence" value="ECO:0007669"/>
    <property type="project" value="UniProtKB-UniRule"/>
</dbReference>
<dbReference type="GO" id="GO:0009379">
    <property type="term" value="C:Holliday junction helicase complex"/>
    <property type="evidence" value="ECO:0007669"/>
    <property type="project" value="InterPro"/>
</dbReference>
<keyword evidence="4 6" id="KW-0233">DNA recombination</keyword>
<dbReference type="GO" id="GO:0009378">
    <property type="term" value="F:four-way junction helicase activity"/>
    <property type="evidence" value="ECO:0007669"/>
    <property type="project" value="InterPro"/>
</dbReference>
<dbReference type="GO" id="GO:0000400">
    <property type="term" value="F:four-way junction DNA binding"/>
    <property type="evidence" value="ECO:0007669"/>
    <property type="project" value="UniProtKB-UniRule"/>
</dbReference>
<accession>A0A4Y7RIH5</accession>
<dbReference type="GO" id="GO:0005737">
    <property type="term" value="C:cytoplasm"/>
    <property type="evidence" value="ECO:0007669"/>
    <property type="project" value="UniProtKB-SubCell"/>
</dbReference>
<name>A0A4Y7RIH5_9FIRM</name>
<dbReference type="NCBIfam" id="TIGR00084">
    <property type="entry name" value="ruvA"/>
    <property type="match status" value="1"/>
</dbReference>
<dbReference type="SUPFAM" id="SSF50249">
    <property type="entry name" value="Nucleic acid-binding proteins"/>
    <property type="match status" value="1"/>
</dbReference>
<dbReference type="CDD" id="cd14332">
    <property type="entry name" value="UBA_RuvA_C"/>
    <property type="match status" value="1"/>
</dbReference>
<comment type="caution">
    <text evidence="8">The sequence shown here is derived from an EMBL/GenBank/DDBJ whole genome shotgun (WGS) entry which is preliminary data.</text>
</comment>
<dbReference type="GO" id="GO:0006281">
    <property type="term" value="P:DNA repair"/>
    <property type="evidence" value="ECO:0007669"/>
    <property type="project" value="UniProtKB-UniRule"/>
</dbReference>
<dbReference type="Pfam" id="PF07499">
    <property type="entry name" value="RuvA_C"/>
    <property type="match status" value="1"/>
</dbReference>
<evidence type="ECO:0000256" key="5">
    <source>
        <dbReference type="ARBA" id="ARBA00023204"/>
    </source>
</evidence>
<dbReference type="HAMAP" id="MF_00031">
    <property type="entry name" value="DNA_HJ_migration_RuvA"/>
    <property type="match status" value="1"/>
</dbReference>
<dbReference type="InterPro" id="IPR012340">
    <property type="entry name" value="NA-bd_OB-fold"/>
</dbReference>
<dbReference type="SUPFAM" id="SSF46929">
    <property type="entry name" value="DNA helicase RuvA subunit, C-terminal domain"/>
    <property type="match status" value="1"/>
</dbReference>
<keyword evidence="5 6" id="KW-0234">DNA repair</keyword>
<feature type="domain" description="Helix-hairpin-helix DNA-binding motif class 1" evidence="7">
    <location>
        <begin position="108"/>
        <end position="127"/>
    </location>
</feature>
<reference evidence="8 9" key="1">
    <citation type="journal article" date="2018" name="Environ. Microbiol.">
        <title>Novel energy conservation strategies and behaviour of Pelotomaculum schinkii driving syntrophic propionate catabolism.</title>
        <authorList>
            <person name="Hidalgo-Ahumada C.A.P."/>
            <person name="Nobu M.K."/>
            <person name="Narihiro T."/>
            <person name="Tamaki H."/>
            <person name="Liu W.T."/>
            <person name="Kamagata Y."/>
            <person name="Stams A.J.M."/>
            <person name="Imachi H."/>
            <person name="Sousa D.Z."/>
        </authorList>
    </citation>
    <scope>NUCLEOTIDE SEQUENCE [LARGE SCALE GENOMIC DNA]</scope>
    <source>
        <strain evidence="8 9">MGP</strain>
    </source>
</reference>
<comment type="caution">
    <text evidence="6">Lacks conserved residue(s) required for the propagation of feature annotation.</text>
</comment>
<dbReference type="InterPro" id="IPR013849">
    <property type="entry name" value="DNA_helicase_Holl-junc_RuvA_I"/>
</dbReference>
<proteinExistence type="inferred from homology"/>
<keyword evidence="9" id="KW-1185">Reference proteome</keyword>
<keyword evidence="8" id="KW-0067">ATP-binding</keyword>
<evidence type="ECO:0000256" key="2">
    <source>
        <dbReference type="ARBA" id="ARBA00022763"/>
    </source>
</evidence>
<sequence>MIAYIKGRLAAAQAGFVVLEAGGLGYKVQVPLSLQYKLPAPGSELMLHTHFVVREDGFYLYGFQNISELDFFIKLLNVAGVGPKGALAILSIFNPADLSRVIAGEDLVSLTKVPGIGKKTAGRIILELKDKVSDIAGIPEAGGFSAGREMDAAGALEALGYSAAEARRTVREALAGANENQTVEELVRSALRLLMKK</sequence>
<dbReference type="Gene3D" id="2.40.50.140">
    <property type="entry name" value="Nucleic acid-binding proteins"/>
    <property type="match status" value="1"/>
</dbReference>
<comment type="subunit">
    <text evidence="6">Homotetramer. Forms an RuvA(8)-RuvB(12)-Holliday junction (HJ) complex. HJ DNA is sandwiched between 2 RuvA tetramers; dsDNA enters through RuvA and exits via RuvB. An RuvB hexamer assembles on each DNA strand where it exits the tetramer. Each RuvB hexamer is contacted by two RuvA subunits (via domain III) on 2 adjacent RuvB subunits; this complex drives branch migration. In the full resolvosome a probable DNA-RuvA(4)-RuvB(12)-RuvC(2) complex forms which resolves the HJ.</text>
</comment>
<comment type="function">
    <text evidence="6">The RuvA-RuvB-RuvC complex processes Holliday junction (HJ) DNA during genetic recombination and DNA repair, while the RuvA-RuvB complex plays an important role in the rescue of blocked DNA replication forks via replication fork reversal (RFR). RuvA specifically binds to HJ cruciform DNA, conferring on it an open structure. The RuvB hexamer acts as an ATP-dependent pump, pulling dsDNA into and through the RuvAB complex. HJ branch migration allows RuvC to scan DNA until it finds its consensus sequence, where it cleaves and resolves the cruciform DNA.</text>
</comment>
<dbReference type="Pfam" id="PF01330">
    <property type="entry name" value="RuvA_N"/>
    <property type="match status" value="1"/>
</dbReference>
<dbReference type="GO" id="GO:0016787">
    <property type="term" value="F:hydrolase activity"/>
    <property type="evidence" value="ECO:0007669"/>
    <property type="project" value="UniProtKB-KW"/>
</dbReference>
<dbReference type="GO" id="GO:0048476">
    <property type="term" value="C:Holliday junction resolvase complex"/>
    <property type="evidence" value="ECO:0007669"/>
    <property type="project" value="UniProtKB-UniRule"/>
</dbReference>
<comment type="similarity">
    <text evidence="6">Belongs to the RuvA family.</text>
</comment>
<dbReference type="Gene3D" id="1.10.150.20">
    <property type="entry name" value="5' to 3' exonuclease, C-terminal subdomain"/>
    <property type="match status" value="1"/>
</dbReference>
<dbReference type="InterPro" id="IPR011114">
    <property type="entry name" value="RuvA_C"/>
</dbReference>
<dbReference type="InterPro" id="IPR003583">
    <property type="entry name" value="Hlx-hairpin-Hlx_DNA-bd_motif"/>
</dbReference>
<protein>
    <recommendedName>
        <fullName evidence="6">Holliday junction branch migration complex subunit RuvA</fullName>
    </recommendedName>
</protein>